<dbReference type="KEGG" id="alus:STSP2_00874"/>
<organism evidence="1 2">
    <name type="scientific">Anaerohalosphaera lusitana</name>
    <dbReference type="NCBI Taxonomy" id="1936003"/>
    <lineage>
        <taxon>Bacteria</taxon>
        <taxon>Pseudomonadati</taxon>
        <taxon>Planctomycetota</taxon>
        <taxon>Phycisphaerae</taxon>
        <taxon>Sedimentisphaerales</taxon>
        <taxon>Anaerohalosphaeraceae</taxon>
        <taxon>Anaerohalosphaera</taxon>
    </lineage>
</organism>
<dbReference type="STRING" id="1936003.STSP2_00874"/>
<evidence type="ECO:0000313" key="2">
    <source>
        <dbReference type="Proteomes" id="UP000189674"/>
    </source>
</evidence>
<keyword evidence="2" id="KW-1185">Reference proteome</keyword>
<name>A0A1U9NIS7_9BACT</name>
<proteinExistence type="predicted"/>
<reference evidence="2" key="1">
    <citation type="submission" date="2017-02" db="EMBL/GenBank/DDBJ databases">
        <title>Comparative genomics and description of representatives of a novel lineage of planctomycetes thriving in anoxic sediments.</title>
        <authorList>
            <person name="Spring S."/>
            <person name="Bunk B."/>
            <person name="Sproer C."/>
        </authorList>
    </citation>
    <scope>NUCLEOTIDE SEQUENCE [LARGE SCALE GENOMIC DNA]</scope>
    <source>
        <strain evidence="2">ST-NAGAB-D1</strain>
    </source>
</reference>
<gene>
    <name evidence="1" type="ORF">STSP2_00874</name>
</gene>
<dbReference type="AlphaFoldDB" id="A0A1U9NIS7"/>
<dbReference type="Proteomes" id="UP000189674">
    <property type="component" value="Chromosome"/>
</dbReference>
<dbReference type="EMBL" id="CP019791">
    <property type="protein sequence ID" value="AQT67725.1"/>
    <property type="molecule type" value="Genomic_DNA"/>
</dbReference>
<sequence>MAFNEHKNDHVCIADESLELQIASKKIVVPFGHLSEVKGTRDEIVIMTTNKKKHRIPDNMAISLVRRDDLFDKLKRLVPERVSEK</sequence>
<evidence type="ECO:0000313" key="1">
    <source>
        <dbReference type="EMBL" id="AQT67725.1"/>
    </source>
</evidence>
<accession>A0A1U9NIS7</accession>
<protein>
    <submittedName>
        <fullName evidence="1">Uncharacterized protein</fullName>
    </submittedName>
</protein>